<sequence length="98" mass="11201">MFGRLFGSSNASSQKPPPTDLNSSIQKLRQAIQTLEKREEHLEKKIKDCVENAKKKSKNRDKKGDDCSFCLYFFVSPVSFQKKGFEIGPIFERNNALT</sequence>
<comment type="caution">
    <text evidence="3">The sequence shown here is derived from an EMBL/GenBank/DDBJ whole genome shotgun (WGS) entry which is preliminary data.</text>
</comment>
<evidence type="ECO:0000256" key="1">
    <source>
        <dbReference type="SAM" id="Coils"/>
    </source>
</evidence>
<feature type="region of interest" description="Disordered" evidence="2">
    <location>
        <begin position="1"/>
        <end position="24"/>
    </location>
</feature>
<feature type="coiled-coil region" evidence="1">
    <location>
        <begin position="25"/>
        <end position="52"/>
    </location>
</feature>
<dbReference type="OrthoDB" id="5592979at2759"/>
<name>X6M2X8_RETFI</name>
<dbReference type="OMA" id="EIGPIFE"/>
<dbReference type="Gene3D" id="1.10.287.1060">
    <property type="entry name" value="ESAT-6-like"/>
    <property type="match status" value="1"/>
</dbReference>
<accession>X6M2X8</accession>
<protein>
    <submittedName>
        <fullName evidence="3">Uncharacterized protein</fullName>
    </submittedName>
</protein>
<reference evidence="3 4" key="1">
    <citation type="journal article" date="2013" name="Curr. Biol.">
        <title>The Genome of the Foraminiferan Reticulomyxa filosa.</title>
        <authorList>
            <person name="Glockner G."/>
            <person name="Hulsmann N."/>
            <person name="Schleicher M."/>
            <person name="Noegel A.A."/>
            <person name="Eichinger L."/>
            <person name="Gallinger C."/>
            <person name="Pawlowski J."/>
            <person name="Sierra R."/>
            <person name="Euteneuer U."/>
            <person name="Pillet L."/>
            <person name="Moustafa A."/>
            <person name="Platzer M."/>
            <person name="Groth M."/>
            <person name="Szafranski K."/>
            <person name="Schliwa M."/>
        </authorList>
    </citation>
    <scope>NUCLEOTIDE SEQUENCE [LARGE SCALE GENOMIC DNA]</scope>
</reference>
<evidence type="ECO:0000313" key="3">
    <source>
        <dbReference type="EMBL" id="ETO08294.1"/>
    </source>
</evidence>
<organism evidence="3 4">
    <name type="scientific">Reticulomyxa filosa</name>
    <dbReference type="NCBI Taxonomy" id="46433"/>
    <lineage>
        <taxon>Eukaryota</taxon>
        <taxon>Sar</taxon>
        <taxon>Rhizaria</taxon>
        <taxon>Retaria</taxon>
        <taxon>Foraminifera</taxon>
        <taxon>Monothalamids</taxon>
        <taxon>Reticulomyxidae</taxon>
        <taxon>Reticulomyxa</taxon>
    </lineage>
</organism>
<feature type="compositionally biased region" description="Polar residues" evidence="2">
    <location>
        <begin position="7"/>
        <end position="24"/>
    </location>
</feature>
<dbReference type="AlphaFoldDB" id="X6M2X8"/>
<evidence type="ECO:0000256" key="2">
    <source>
        <dbReference type="SAM" id="MobiDB-lite"/>
    </source>
</evidence>
<keyword evidence="1" id="KW-0175">Coiled coil</keyword>
<gene>
    <name evidence="3" type="ORF">RFI_29097</name>
</gene>
<evidence type="ECO:0000313" key="4">
    <source>
        <dbReference type="Proteomes" id="UP000023152"/>
    </source>
</evidence>
<keyword evidence="4" id="KW-1185">Reference proteome</keyword>
<dbReference type="EMBL" id="ASPP01025182">
    <property type="protein sequence ID" value="ETO08294.1"/>
    <property type="molecule type" value="Genomic_DNA"/>
</dbReference>
<dbReference type="Proteomes" id="UP000023152">
    <property type="component" value="Unassembled WGS sequence"/>
</dbReference>
<proteinExistence type="predicted"/>